<sequence>MRSRFGVGHVVVDERVVARLGERRPDEPALHRGQVQHLWAARVAGLQQRGSGDGEGRTERREQGAGPPVRRCDPSTTCLPSFLLCRFHGEGSGAALFDL</sequence>
<proteinExistence type="predicted"/>
<evidence type="ECO:0000313" key="3">
    <source>
        <dbReference type="Proteomes" id="UP000052982"/>
    </source>
</evidence>
<comment type="caution">
    <text evidence="2">The sequence shown here is derived from an EMBL/GenBank/DDBJ whole genome shotgun (WGS) entry which is preliminary data.</text>
</comment>
<dbReference type="Proteomes" id="UP000052982">
    <property type="component" value="Unassembled WGS sequence"/>
</dbReference>
<dbReference type="AlphaFoldDB" id="A0A101SQB8"/>
<evidence type="ECO:0000256" key="1">
    <source>
        <dbReference type="SAM" id="MobiDB-lite"/>
    </source>
</evidence>
<evidence type="ECO:0000313" key="2">
    <source>
        <dbReference type="EMBL" id="KUN78078.1"/>
    </source>
</evidence>
<feature type="compositionally biased region" description="Basic and acidic residues" evidence="1">
    <location>
        <begin position="52"/>
        <end position="63"/>
    </location>
</feature>
<organism evidence="2 3">
    <name type="scientific">Streptomyces griseoruber</name>
    <dbReference type="NCBI Taxonomy" id="1943"/>
    <lineage>
        <taxon>Bacteria</taxon>
        <taxon>Bacillati</taxon>
        <taxon>Actinomycetota</taxon>
        <taxon>Actinomycetes</taxon>
        <taxon>Kitasatosporales</taxon>
        <taxon>Streptomycetaceae</taxon>
        <taxon>Streptomyces</taxon>
    </lineage>
</organism>
<protein>
    <submittedName>
        <fullName evidence="2">Uncharacterized protein</fullName>
    </submittedName>
</protein>
<dbReference type="EMBL" id="LMWW01000054">
    <property type="protein sequence ID" value="KUN78078.1"/>
    <property type="molecule type" value="Genomic_DNA"/>
</dbReference>
<dbReference type="RefSeq" id="WP_059203214.1">
    <property type="nucleotide sequence ID" value="NZ_KQ948777.1"/>
</dbReference>
<feature type="region of interest" description="Disordered" evidence="1">
    <location>
        <begin position="46"/>
        <end position="72"/>
    </location>
</feature>
<name>A0A101SQB8_9ACTN</name>
<gene>
    <name evidence="2" type="ORF">AQJ64_31905</name>
</gene>
<keyword evidence="3" id="KW-1185">Reference proteome</keyword>
<reference evidence="2 3" key="1">
    <citation type="submission" date="2015-10" db="EMBL/GenBank/DDBJ databases">
        <title>Draft genome sequence of Streptomyces griseoruber DSM 40281, type strain for the species Streptomyces griseoruber.</title>
        <authorList>
            <person name="Ruckert C."/>
            <person name="Winkler A."/>
            <person name="Kalinowski J."/>
            <person name="Kampfer P."/>
            <person name="Glaeser S."/>
        </authorList>
    </citation>
    <scope>NUCLEOTIDE SEQUENCE [LARGE SCALE GENOMIC DNA]</scope>
    <source>
        <strain evidence="2 3">DSM 40281</strain>
    </source>
</reference>
<accession>A0A101SQB8</accession>